<name>A0A2S4L1V6_9HYPO</name>
<dbReference type="InterPro" id="IPR052158">
    <property type="entry name" value="INH-QAR"/>
</dbReference>
<keyword evidence="3" id="KW-1185">Reference proteome</keyword>
<accession>A0A2S4L1V6</accession>
<dbReference type="InterPro" id="IPR002818">
    <property type="entry name" value="DJ-1/PfpI"/>
</dbReference>
<evidence type="ECO:0000259" key="1">
    <source>
        <dbReference type="Pfam" id="PF01965"/>
    </source>
</evidence>
<gene>
    <name evidence="2" type="ORF">TPAR_03424</name>
</gene>
<dbReference type="OrthoDB" id="543156at2759"/>
<dbReference type="EMBL" id="PKSG01000328">
    <property type="protein sequence ID" value="POR36377.1"/>
    <property type="molecule type" value="Genomic_DNA"/>
</dbReference>
<dbReference type="Proteomes" id="UP000237481">
    <property type="component" value="Unassembled WGS sequence"/>
</dbReference>
<feature type="domain" description="DJ-1/PfpI" evidence="1">
    <location>
        <begin position="56"/>
        <end position="191"/>
    </location>
</feature>
<sequence>MSKHVKIGVFIPNGAQTLDTACVDVLGVMSKEYLSAIPFLPAHLTALAPDVTVSYIATPAQGRDIPLTSGLVIKATHDYTEAEVAPGRLDIVVVPGPDPRVEFDEGGLRWLREQSEAPGVDVLSICTGIFVCGAAGIADGKQASGPRGLQDMISNRFPHIKLVGDKHRWVQDGNFWSSGGVTNGNDLMAAYARASSKHWPEPLVEIGLQLTEVGDRGQFYVDSTSRFVLGFAWRLLRAWFAGFGSANRKIKAG</sequence>
<comment type="caution">
    <text evidence="2">The sequence shown here is derived from an EMBL/GenBank/DDBJ whole genome shotgun (WGS) entry which is preliminary data.</text>
</comment>
<organism evidence="2 3">
    <name type="scientific">Tolypocladium paradoxum</name>
    <dbReference type="NCBI Taxonomy" id="94208"/>
    <lineage>
        <taxon>Eukaryota</taxon>
        <taxon>Fungi</taxon>
        <taxon>Dikarya</taxon>
        <taxon>Ascomycota</taxon>
        <taxon>Pezizomycotina</taxon>
        <taxon>Sordariomycetes</taxon>
        <taxon>Hypocreomycetidae</taxon>
        <taxon>Hypocreales</taxon>
        <taxon>Ophiocordycipitaceae</taxon>
        <taxon>Tolypocladium</taxon>
    </lineage>
</organism>
<dbReference type="AlphaFoldDB" id="A0A2S4L1V6"/>
<protein>
    <submittedName>
        <fullName evidence="2">Isonitrile hydratase</fullName>
    </submittedName>
</protein>
<evidence type="ECO:0000313" key="3">
    <source>
        <dbReference type="Proteomes" id="UP000237481"/>
    </source>
</evidence>
<dbReference type="PANTHER" id="PTHR43130">
    <property type="entry name" value="ARAC-FAMILY TRANSCRIPTIONAL REGULATOR"/>
    <property type="match status" value="1"/>
</dbReference>
<dbReference type="Gene3D" id="3.40.50.880">
    <property type="match status" value="1"/>
</dbReference>
<dbReference type="Pfam" id="PF01965">
    <property type="entry name" value="DJ-1_PfpI"/>
    <property type="match status" value="1"/>
</dbReference>
<dbReference type="PANTHER" id="PTHR43130:SF7">
    <property type="entry name" value="DJ-1_PFPI DOMAIN-CONTAINING PROTEIN"/>
    <property type="match status" value="1"/>
</dbReference>
<evidence type="ECO:0000313" key="2">
    <source>
        <dbReference type="EMBL" id="POR36377.1"/>
    </source>
</evidence>
<dbReference type="InterPro" id="IPR029062">
    <property type="entry name" value="Class_I_gatase-like"/>
</dbReference>
<proteinExistence type="predicted"/>
<reference evidence="2 3" key="1">
    <citation type="submission" date="2018-01" db="EMBL/GenBank/DDBJ databases">
        <title>Harnessing the power of phylogenomics to disentangle the directionality and signatures of interkingdom host jumping in the parasitic fungal genus Tolypocladium.</title>
        <authorList>
            <person name="Quandt C.A."/>
            <person name="Patterson W."/>
            <person name="Spatafora J.W."/>
        </authorList>
    </citation>
    <scope>NUCLEOTIDE SEQUENCE [LARGE SCALE GENOMIC DNA]</scope>
    <source>
        <strain evidence="2 3">NRBC 100945</strain>
    </source>
</reference>
<dbReference type="SUPFAM" id="SSF52317">
    <property type="entry name" value="Class I glutamine amidotransferase-like"/>
    <property type="match status" value="1"/>
</dbReference>